<accession>A1CAI2</accession>
<proteinExistence type="predicted"/>
<feature type="compositionally biased region" description="Basic and acidic residues" evidence="1">
    <location>
        <begin position="467"/>
        <end position="478"/>
    </location>
</feature>
<feature type="region of interest" description="Disordered" evidence="1">
    <location>
        <begin position="186"/>
        <end position="208"/>
    </location>
</feature>
<feature type="compositionally biased region" description="Low complexity" evidence="1">
    <location>
        <begin position="117"/>
        <end position="128"/>
    </location>
</feature>
<feature type="compositionally biased region" description="Basic and acidic residues" evidence="1">
    <location>
        <begin position="440"/>
        <end position="451"/>
    </location>
</feature>
<feature type="compositionally biased region" description="Basic and acidic residues" evidence="1">
    <location>
        <begin position="510"/>
        <end position="522"/>
    </location>
</feature>
<feature type="region of interest" description="Disordered" evidence="1">
    <location>
        <begin position="385"/>
        <end position="561"/>
    </location>
</feature>
<organism evidence="3 4">
    <name type="scientific">Aspergillus clavatus (strain ATCC 1007 / CBS 513.65 / DSM 816 / NCTC 3887 / NRRL 1 / QM 1276 / 107)</name>
    <dbReference type="NCBI Taxonomy" id="344612"/>
    <lineage>
        <taxon>Eukaryota</taxon>
        <taxon>Fungi</taxon>
        <taxon>Dikarya</taxon>
        <taxon>Ascomycota</taxon>
        <taxon>Pezizomycotina</taxon>
        <taxon>Eurotiomycetes</taxon>
        <taxon>Eurotiomycetidae</taxon>
        <taxon>Eurotiales</taxon>
        <taxon>Aspergillaceae</taxon>
        <taxon>Aspergillus</taxon>
        <taxon>Aspergillus subgen. Fumigati</taxon>
    </lineage>
</organism>
<dbReference type="OrthoDB" id="5418088at2759"/>
<gene>
    <name evidence="3" type="ORF">ACLA_011770</name>
</gene>
<feature type="compositionally biased region" description="Basic residues" evidence="1">
    <location>
        <begin position="412"/>
        <end position="426"/>
    </location>
</feature>
<dbReference type="EMBL" id="DS027049">
    <property type="protein sequence ID" value="EAW12750.1"/>
    <property type="molecule type" value="Genomic_DNA"/>
</dbReference>
<feature type="compositionally biased region" description="Acidic residues" evidence="1">
    <location>
        <begin position="640"/>
        <end position="649"/>
    </location>
</feature>
<sequence length="670" mass="76293">MDPSVRYRPGSPSGHRMVDPMRASTGTVPLSSSYGLYESSASRLGYTGYPSDVPYMGGYTPRMSHEPRLEVQPISSTTYRDPGHSTKLRTEYAIRPRPRSSTTSAADTHHSPARLGVPSPVSRHSPVVATSHRRSPSPLPNHGPYLVPASSSRHGRHHSRYYPMDYASDTGRIEPHDRRMKIRMSHGGHRDYDHGHRPRYPAPGGFRKGEDIDDYDAYSYTNPREQFEKESVARLNHGRSAYSSRERPLSLTGPDDPQLLPRKDPRALGPPPSHRGFDKVDRDARSRQSGYGSVGSDVDQREPRRMSWQQRRPVSVHQDYEDGHLPHRDDYEGRHHNTRSRRHDDDQSSRKSYEERVPKRLTSSADSVAAAPATGLGTAVLATGYGDDLDYDLTPRSDRHRSHDHGHDHHDHDRHRRRHRSRRPSRRRTESESDGYTSDEDLKNYRREPSAVRRRPGASDSSSTGSKDQELQHLTVERAHRRRSSHSRHRGENGSSRRETSSRGSGSSQEDLKQTPQKDSDVPPKGILKKPREKFPEEPNPIREGVAPLKDAGKKGIPPGARWTKIDRRLVNPAALEAGNERYEERPEYVIVLRVLSKEEIQAYAVKTQEIRDARYQEYLRERRKRREEDRLHGRRDGSSSDDEDEDDEPPRRLEGPTAAGQLTAEPNRA</sequence>
<feature type="compositionally biased region" description="Basic residues" evidence="1">
    <location>
        <begin position="479"/>
        <end position="489"/>
    </location>
</feature>
<feature type="region of interest" description="Disordered" evidence="1">
    <location>
        <begin position="1"/>
        <end position="26"/>
    </location>
</feature>
<feature type="compositionally biased region" description="Basic and acidic residues" evidence="1">
    <location>
        <begin position="275"/>
        <end position="286"/>
    </location>
</feature>
<feature type="compositionally biased region" description="Basic and acidic residues" evidence="1">
    <location>
        <begin position="490"/>
        <end position="501"/>
    </location>
</feature>
<evidence type="ECO:0000313" key="4">
    <source>
        <dbReference type="Proteomes" id="UP000006701"/>
    </source>
</evidence>
<dbReference type="eggNOG" id="ENOG502SM5I">
    <property type="taxonomic scope" value="Eukaryota"/>
</dbReference>
<dbReference type="VEuPathDB" id="FungiDB:ACLA_011770"/>
<protein>
    <recommendedName>
        <fullName evidence="2">DUF8035 domain-containing protein</fullName>
    </recommendedName>
</protein>
<feature type="compositionally biased region" description="Basic and acidic residues" evidence="1">
    <location>
        <begin position="622"/>
        <end position="639"/>
    </location>
</feature>
<evidence type="ECO:0000256" key="1">
    <source>
        <dbReference type="SAM" id="MobiDB-lite"/>
    </source>
</evidence>
<dbReference type="PANTHER" id="PTHR42081:SF1">
    <property type="entry name" value="ZINC FINGER PROTEIN DHHC DOMAIN CONTAINING PROTEIN"/>
    <property type="match status" value="1"/>
</dbReference>
<feature type="region of interest" description="Disordered" evidence="1">
    <location>
        <begin position="238"/>
        <end position="373"/>
    </location>
</feature>
<dbReference type="PANTHER" id="PTHR42081">
    <property type="entry name" value="ZINC FINGER PROTEIN DHHC DOMAIN CONTAINING PROTEIN"/>
    <property type="match status" value="1"/>
</dbReference>
<evidence type="ECO:0000259" key="2">
    <source>
        <dbReference type="Pfam" id="PF26118"/>
    </source>
</evidence>
<feature type="region of interest" description="Disordered" evidence="1">
    <location>
        <begin position="74"/>
        <end position="172"/>
    </location>
</feature>
<reference evidence="3 4" key="1">
    <citation type="journal article" date="2008" name="PLoS Genet.">
        <title>Genomic islands in the pathogenic filamentous fungus Aspergillus fumigatus.</title>
        <authorList>
            <person name="Fedorova N.D."/>
            <person name="Khaldi N."/>
            <person name="Joardar V.S."/>
            <person name="Maiti R."/>
            <person name="Amedeo P."/>
            <person name="Anderson M.J."/>
            <person name="Crabtree J."/>
            <person name="Silva J.C."/>
            <person name="Badger J.H."/>
            <person name="Albarraq A."/>
            <person name="Angiuoli S."/>
            <person name="Bussey H."/>
            <person name="Bowyer P."/>
            <person name="Cotty P.J."/>
            <person name="Dyer P.S."/>
            <person name="Egan A."/>
            <person name="Galens K."/>
            <person name="Fraser-Liggett C.M."/>
            <person name="Haas B.J."/>
            <person name="Inman J.M."/>
            <person name="Kent R."/>
            <person name="Lemieux S."/>
            <person name="Malavazi I."/>
            <person name="Orvis J."/>
            <person name="Roemer T."/>
            <person name="Ronning C.M."/>
            <person name="Sundaram J.P."/>
            <person name="Sutton G."/>
            <person name="Turner G."/>
            <person name="Venter J.C."/>
            <person name="White O.R."/>
            <person name="Whitty B.R."/>
            <person name="Youngman P."/>
            <person name="Wolfe K.H."/>
            <person name="Goldman G.H."/>
            <person name="Wortman J.R."/>
            <person name="Jiang B."/>
            <person name="Denning D.W."/>
            <person name="Nierman W.C."/>
        </authorList>
    </citation>
    <scope>NUCLEOTIDE SEQUENCE [LARGE SCALE GENOMIC DNA]</scope>
    <source>
        <strain evidence="4">ATCC 1007 / CBS 513.65 / DSM 816 / NCTC 3887 / NRRL 1</strain>
    </source>
</reference>
<dbReference type="InterPro" id="IPR058348">
    <property type="entry name" value="DUF8035"/>
</dbReference>
<dbReference type="HOGENOM" id="CLU_018248_0_0_1"/>
<feature type="domain" description="DUF8035" evidence="2">
    <location>
        <begin position="561"/>
        <end position="614"/>
    </location>
</feature>
<dbReference type="OMA" id="MIDPMRA"/>
<dbReference type="Pfam" id="PF26118">
    <property type="entry name" value="DUF8035"/>
    <property type="match status" value="1"/>
</dbReference>
<feature type="region of interest" description="Disordered" evidence="1">
    <location>
        <begin position="622"/>
        <end position="670"/>
    </location>
</feature>
<dbReference type="RefSeq" id="XP_001274176.1">
    <property type="nucleotide sequence ID" value="XM_001274175.1"/>
</dbReference>
<keyword evidence="4" id="KW-1185">Reference proteome</keyword>
<feature type="compositionally biased region" description="Basic and acidic residues" evidence="1">
    <location>
        <begin position="342"/>
        <end position="358"/>
    </location>
</feature>
<dbReference type="Proteomes" id="UP000006701">
    <property type="component" value="Unassembled WGS sequence"/>
</dbReference>
<dbReference type="KEGG" id="act:ACLA_011770"/>
<dbReference type="GeneID" id="4706512"/>
<dbReference type="AlphaFoldDB" id="A1CAI2"/>
<evidence type="ECO:0000313" key="3">
    <source>
        <dbReference type="EMBL" id="EAW12750.1"/>
    </source>
</evidence>
<name>A1CAI2_ASPCL</name>
<feature type="compositionally biased region" description="Basic and acidic residues" evidence="1">
    <location>
        <begin position="318"/>
        <end position="335"/>
    </location>
</feature>
<feature type="compositionally biased region" description="Basic and acidic residues" evidence="1">
    <location>
        <begin position="81"/>
        <end position="94"/>
    </location>
</feature>